<dbReference type="SUPFAM" id="SSF55031">
    <property type="entry name" value="Bacterial exopeptidase dimerisation domain"/>
    <property type="match status" value="1"/>
</dbReference>
<keyword evidence="7 11" id="KW-0378">Hydrolase</keyword>
<dbReference type="NCBIfam" id="TIGR01892">
    <property type="entry name" value="AcOrn-deacetyl"/>
    <property type="match status" value="1"/>
</dbReference>
<dbReference type="OMA" id="RLHKGVM"/>
<dbReference type="NCBIfam" id="NF005710">
    <property type="entry name" value="PRK07522.1"/>
    <property type="match status" value="1"/>
</dbReference>
<dbReference type="PANTHER" id="PTHR43808">
    <property type="entry name" value="ACETYLORNITHINE DEACETYLASE"/>
    <property type="match status" value="1"/>
</dbReference>
<dbReference type="AlphaFoldDB" id="A0A850LJF4"/>
<dbReference type="GO" id="GO:0046872">
    <property type="term" value="F:metal ion binding"/>
    <property type="evidence" value="ECO:0007669"/>
    <property type="project" value="UniProtKB-KW"/>
</dbReference>
<evidence type="ECO:0000256" key="5">
    <source>
        <dbReference type="ARBA" id="ARBA00022605"/>
    </source>
</evidence>
<evidence type="ECO:0000259" key="10">
    <source>
        <dbReference type="Pfam" id="PF07687"/>
    </source>
</evidence>
<name>A0A850LJF4_9RHOB</name>
<dbReference type="PROSITE" id="PS00758">
    <property type="entry name" value="ARGE_DAPE_CPG2_1"/>
    <property type="match status" value="1"/>
</dbReference>
<evidence type="ECO:0000256" key="6">
    <source>
        <dbReference type="ARBA" id="ARBA00022723"/>
    </source>
</evidence>
<evidence type="ECO:0000256" key="7">
    <source>
        <dbReference type="ARBA" id="ARBA00022801"/>
    </source>
</evidence>
<proteinExistence type="inferred from homology"/>
<reference evidence="11 12" key="1">
    <citation type="journal article" date="2020" name="Proc. Natl. Acad. Sci. U.S.A.">
        <title>Ecological drivers of bacterial community assembly in synthetic phycospheres.</title>
        <authorList>
            <person name="Fu H."/>
            <person name="Uchimiya M."/>
            <person name="Gore J."/>
            <person name="Moran M.A."/>
        </authorList>
    </citation>
    <scope>NUCLEOTIDE SEQUENCE [LARGE SCALE GENOMIC DNA]</scope>
    <source>
        <strain evidence="11">HF-Din03</strain>
    </source>
</reference>
<gene>
    <name evidence="11" type="primary">argE</name>
    <name evidence="11" type="ORF">HW564_13180</name>
</gene>
<dbReference type="PANTHER" id="PTHR43808:SF31">
    <property type="entry name" value="N-ACETYL-L-CITRULLINE DEACETYLASE"/>
    <property type="match status" value="1"/>
</dbReference>
<comment type="caution">
    <text evidence="11">The sequence shown here is derived from an EMBL/GenBank/DDBJ whole genome shotgun (WGS) entry which is preliminary data.</text>
</comment>
<evidence type="ECO:0000256" key="4">
    <source>
        <dbReference type="ARBA" id="ARBA00022571"/>
    </source>
</evidence>
<evidence type="ECO:0000256" key="8">
    <source>
        <dbReference type="ARBA" id="ARBA00022833"/>
    </source>
</evidence>
<evidence type="ECO:0000256" key="1">
    <source>
        <dbReference type="ARBA" id="ARBA00001947"/>
    </source>
</evidence>
<evidence type="ECO:0000313" key="12">
    <source>
        <dbReference type="Proteomes" id="UP000565723"/>
    </source>
</evidence>
<dbReference type="EC" id="3.5.1.16" evidence="11"/>
<evidence type="ECO:0000256" key="3">
    <source>
        <dbReference type="ARBA" id="ARBA00022490"/>
    </source>
</evidence>
<keyword evidence="9" id="KW-0170">Cobalt</keyword>
<dbReference type="InterPro" id="IPR001261">
    <property type="entry name" value="ArgE/DapE_CS"/>
</dbReference>
<dbReference type="InterPro" id="IPR010169">
    <property type="entry name" value="AcOrn-deacetyl"/>
</dbReference>
<dbReference type="InterPro" id="IPR002933">
    <property type="entry name" value="Peptidase_M20"/>
</dbReference>
<evidence type="ECO:0000256" key="2">
    <source>
        <dbReference type="ARBA" id="ARBA00005691"/>
    </source>
</evidence>
<dbReference type="GO" id="GO:0006526">
    <property type="term" value="P:L-arginine biosynthetic process"/>
    <property type="evidence" value="ECO:0007669"/>
    <property type="project" value="UniProtKB-KW"/>
</dbReference>
<dbReference type="InterPro" id="IPR011650">
    <property type="entry name" value="Peptidase_M20_dimer"/>
</dbReference>
<accession>A0A850LJF4</accession>
<dbReference type="PROSITE" id="PS00759">
    <property type="entry name" value="ARGE_DAPE_CPG2_2"/>
    <property type="match status" value="1"/>
</dbReference>
<dbReference type="EMBL" id="JABXIY010000034">
    <property type="protein sequence ID" value="NVK97879.1"/>
    <property type="molecule type" value="Genomic_DNA"/>
</dbReference>
<dbReference type="Proteomes" id="UP000565723">
    <property type="component" value="Unassembled WGS sequence"/>
</dbReference>
<dbReference type="InterPro" id="IPR036264">
    <property type="entry name" value="Bact_exopeptidase_dim_dom"/>
</dbReference>
<keyword evidence="3" id="KW-0963">Cytoplasm</keyword>
<dbReference type="Pfam" id="PF01546">
    <property type="entry name" value="Peptidase_M20"/>
    <property type="match status" value="1"/>
</dbReference>
<dbReference type="Gene3D" id="3.30.70.360">
    <property type="match status" value="1"/>
</dbReference>
<evidence type="ECO:0000313" key="11">
    <source>
        <dbReference type="EMBL" id="NVK97879.1"/>
    </source>
</evidence>
<dbReference type="GO" id="GO:0008777">
    <property type="term" value="F:acetylornithine deacetylase activity"/>
    <property type="evidence" value="ECO:0007669"/>
    <property type="project" value="UniProtKB-EC"/>
</dbReference>
<comment type="cofactor">
    <cofactor evidence="1">
        <name>Zn(2+)</name>
        <dbReference type="ChEBI" id="CHEBI:29105"/>
    </cofactor>
</comment>
<keyword evidence="8" id="KW-0862">Zinc</keyword>
<evidence type="ECO:0000256" key="9">
    <source>
        <dbReference type="ARBA" id="ARBA00023285"/>
    </source>
</evidence>
<feature type="domain" description="Peptidase M20 dimerisation" evidence="10">
    <location>
        <begin position="170"/>
        <end position="283"/>
    </location>
</feature>
<comment type="similarity">
    <text evidence="2">Belongs to the peptidase M20A family. ArgE subfamily.</text>
</comment>
<dbReference type="CDD" id="cd03894">
    <property type="entry name" value="M20_ArgE"/>
    <property type="match status" value="1"/>
</dbReference>
<dbReference type="Pfam" id="PF07687">
    <property type="entry name" value="M20_dimer"/>
    <property type="match status" value="1"/>
</dbReference>
<dbReference type="SUPFAM" id="SSF53187">
    <property type="entry name" value="Zn-dependent exopeptidases"/>
    <property type="match status" value="1"/>
</dbReference>
<dbReference type="Gene3D" id="3.40.630.10">
    <property type="entry name" value="Zn peptidases"/>
    <property type="match status" value="1"/>
</dbReference>
<dbReference type="InterPro" id="IPR050072">
    <property type="entry name" value="Peptidase_M20A"/>
</dbReference>
<keyword evidence="4" id="KW-0055">Arginine biosynthesis</keyword>
<protein>
    <submittedName>
        <fullName evidence="11">Acetylornithine deacetylase</fullName>
        <ecNumber evidence="11">3.5.1.16</ecNumber>
    </submittedName>
</protein>
<dbReference type="RefSeq" id="WP_011049355.1">
    <property type="nucleotide sequence ID" value="NZ_CP076685.1"/>
</dbReference>
<keyword evidence="5" id="KW-0028">Amino-acid biosynthesis</keyword>
<keyword evidence="6" id="KW-0479">Metal-binding</keyword>
<organism evidence="11 12">
    <name type="scientific">Ruegeria pomeroyi</name>
    <dbReference type="NCBI Taxonomy" id="89184"/>
    <lineage>
        <taxon>Bacteria</taxon>
        <taxon>Pseudomonadati</taxon>
        <taxon>Pseudomonadota</taxon>
        <taxon>Alphaproteobacteria</taxon>
        <taxon>Rhodobacterales</taxon>
        <taxon>Roseobacteraceae</taxon>
        <taxon>Ruegeria</taxon>
    </lineage>
</organism>
<sequence length="381" mass="41759">MSLSLEVLERLVAFETVSDRPNLDMIAYVEDFLRTRGFRVHRIADPEEAKAGLFAEIGPSVDGGLLLSAHSDVVPVEGQSWCVPPFKLTRQGDKLYGRGTTDMKGFLAEMLALADVVHRRDLHAPLKLLISYDEEIGCVGISRMKDRLRPLLGRPELAIVGEPTEMQVAISHKGKRSYRADFRGEAGHSALAPRFVNALHLAVDFVTKLRQMQDEFRQDGNFNGDYDVPYTTLHVGQLHGGEALNLVPDKATLLFEFRHLAEDDPEVIEARIQQAADAVKGNYADVAHISLDALAGYPGLSVAVSEPLVSRVRSWCDGNISHVAFGTEAGVLSELGIQTVVCGPGSMAEQGHKPDEFISEHQLAACSNMLRKGAEEMLYCA</sequence>